<sequence>MDMIIGDILFPKHAITEAPRRFVTPGHSRRCLQGFRPGTNLWLAGEVMVNTAGSQPVASSHEVAVLELLSVDDDSLPNPLVCTNGECEVDLRCLREADTATQHHFYQVSYGRPCLEWLPLAENGTTFNAEDCYCERRDAVRDMDYDHYSKLYWLIFRISYSRIPRGASSWLLKIRPLNTRPGQEACCSSPPGLL</sequence>
<accession>A0A8T1IHT3</accession>
<evidence type="ECO:0000313" key="2">
    <source>
        <dbReference type="Proteomes" id="UP000760860"/>
    </source>
</evidence>
<dbReference type="AlphaFoldDB" id="A0A8T1IHT3"/>
<comment type="caution">
    <text evidence="1">The sequence shown here is derived from an EMBL/GenBank/DDBJ whole genome shotgun (WGS) entry which is preliminary data.</text>
</comment>
<dbReference type="VEuPathDB" id="FungiDB:PC110_g9798"/>
<protein>
    <submittedName>
        <fullName evidence="1">Uncharacterized protein</fullName>
    </submittedName>
</protein>
<gene>
    <name evidence="1" type="ORF">PC129_g4865</name>
</gene>
<proteinExistence type="predicted"/>
<reference evidence="1" key="1">
    <citation type="submission" date="2018-05" db="EMBL/GenBank/DDBJ databases">
        <title>Effector identification in a new, highly contiguous assembly of the strawberry crown rot pathogen Phytophthora cactorum.</title>
        <authorList>
            <person name="Armitage A.D."/>
            <person name="Nellist C.F."/>
            <person name="Bates H."/>
            <person name="Vickerstaff R.J."/>
            <person name="Harrison R.J."/>
        </authorList>
    </citation>
    <scope>NUCLEOTIDE SEQUENCE</scope>
    <source>
        <strain evidence="1">P421</strain>
    </source>
</reference>
<dbReference type="EMBL" id="RCMV01000110">
    <property type="protein sequence ID" value="KAG3224490.1"/>
    <property type="molecule type" value="Genomic_DNA"/>
</dbReference>
<organism evidence="1 2">
    <name type="scientific">Phytophthora cactorum</name>
    <dbReference type="NCBI Taxonomy" id="29920"/>
    <lineage>
        <taxon>Eukaryota</taxon>
        <taxon>Sar</taxon>
        <taxon>Stramenopiles</taxon>
        <taxon>Oomycota</taxon>
        <taxon>Peronosporomycetes</taxon>
        <taxon>Peronosporales</taxon>
        <taxon>Peronosporaceae</taxon>
        <taxon>Phytophthora</taxon>
    </lineage>
</organism>
<dbReference type="Proteomes" id="UP000760860">
    <property type="component" value="Unassembled WGS sequence"/>
</dbReference>
<name>A0A8T1IHT3_9STRA</name>
<evidence type="ECO:0000313" key="1">
    <source>
        <dbReference type="EMBL" id="KAG3224490.1"/>
    </source>
</evidence>